<name>A0A382YFB0_9ZZZZ</name>
<accession>A0A382YFB0</accession>
<protein>
    <submittedName>
        <fullName evidence="1">Uncharacterized protein</fullName>
    </submittedName>
</protein>
<sequence length="25" mass="2636">VAAALVVLLISRTRCPVHGRSQSSD</sequence>
<dbReference type="EMBL" id="UINC01175174">
    <property type="protein sequence ID" value="SVD81659.1"/>
    <property type="molecule type" value="Genomic_DNA"/>
</dbReference>
<reference evidence="1" key="1">
    <citation type="submission" date="2018-05" db="EMBL/GenBank/DDBJ databases">
        <authorList>
            <person name="Lanie J.A."/>
            <person name="Ng W.-L."/>
            <person name="Kazmierczak K.M."/>
            <person name="Andrzejewski T.M."/>
            <person name="Davidsen T.M."/>
            <person name="Wayne K.J."/>
            <person name="Tettelin H."/>
            <person name="Glass J.I."/>
            <person name="Rusch D."/>
            <person name="Podicherti R."/>
            <person name="Tsui H.-C.T."/>
            <person name="Winkler M.E."/>
        </authorList>
    </citation>
    <scope>NUCLEOTIDE SEQUENCE</scope>
</reference>
<dbReference type="AlphaFoldDB" id="A0A382YFB0"/>
<gene>
    <name evidence="1" type="ORF">METZ01_LOCUS434513</name>
</gene>
<feature type="non-terminal residue" evidence="1">
    <location>
        <position position="25"/>
    </location>
</feature>
<evidence type="ECO:0000313" key="1">
    <source>
        <dbReference type="EMBL" id="SVD81659.1"/>
    </source>
</evidence>
<proteinExistence type="predicted"/>
<feature type="non-terminal residue" evidence="1">
    <location>
        <position position="1"/>
    </location>
</feature>
<organism evidence="1">
    <name type="scientific">marine metagenome</name>
    <dbReference type="NCBI Taxonomy" id="408172"/>
    <lineage>
        <taxon>unclassified sequences</taxon>
        <taxon>metagenomes</taxon>
        <taxon>ecological metagenomes</taxon>
    </lineage>
</organism>